<accession>A0A8X7CN92</accession>
<dbReference type="OrthoDB" id="6629763at2759"/>
<evidence type="ECO:0000313" key="2">
    <source>
        <dbReference type="Proteomes" id="UP000886998"/>
    </source>
</evidence>
<keyword evidence="2" id="KW-1185">Reference proteome</keyword>
<dbReference type="PANTHER" id="PTHR45913:SF5">
    <property type="entry name" value="GENERAL TRANSCRIPTION FACTOR II-I REPEAT DOMAIN-CONTAINING PROTEIN 2A-LIKE PROTEIN"/>
    <property type="match status" value="1"/>
</dbReference>
<evidence type="ECO:0000313" key="1">
    <source>
        <dbReference type="EMBL" id="GFY79144.1"/>
    </source>
</evidence>
<sequence length="94" mass="11126">MLKGTDTESQVLPYCAAVRWLICEKILSRVFEFRKEIGDFLESKGKLQPLLSNEEWIWTFAADISYLYFLNLTRRENLVSDLCTHLKTFKYKLV</sequence>
<comment type="caution">
    <text evidence="1">The sequence shown here is derived from an EMBL/GenBank/DDBJ whole genome shotgun (WGS) entry which is preliminary data.</text>
</comment>
<dbReference type="EMBL" id="BMAV01023430">
    <property type="protein sequence ID" value="GFY79144.1"/>
    <property type="molecule type" value="Genomic_DNA"/>
</dbReference>
<organism evidence="1 2">
    <name type="scientific">Trichonephila inaurata madagascariensis</name>
    <dbReference type="NCBI Taxonomy" id="2747483"/>
    <lineage>
        <taxon>Eukaryota</taxon>
        <taxon>Metazoa</taxon>
        <taxon>Ecdysozoa</taxon>
        <taxon>Arthropoda</taxon>
        <taxon>Chelicerata</taxon>
        <taxon>Arachnida</taxon>
        <taxon>Araneae</taxon>
        <taxon>Araneomorphae</taxon>
        <taxon>Entelegynae</taxon>
        <taxon>Araneoidea</taxon>
        <taxon>Nephilidae</taxon>
        <taxon>Trichonephila</taxon>
        <taxon>Trichonephila inaurata</taxon>
    </lineage>
</organism>
<dbReference type="AlphaFoldDB" id="A0A8X7CN92"/>
<reference evidence="1" key="1">
    <citation type="submission" date="2020-08" db="EMBL/GenBank/DDBJ databases">
        <title>Multicomponent nature underlies the extraordinary mechanical properties of spider dragline silk.</title>
        <authorList>
            <person name="Kono N."/>
            <person name="Nakamura H."/>
            <person name="Mori M."/>
            <person name="Yoshida Y."/>
            <person name="Ohtoshi R."/>
            <person name="Malay A.D."/>
            <person name="Moran D.A.P."/>
            <person name="Tomita M."/>
            <person name="Numata K."/>
            <person name="Arakawa K."/>
        </authorList>
    </citation>
    <scope>NUCLEOTIDE SEQUENCE</scope>
</reference>
<protein>
    <submittedName>
        <fullName evidence="1">Uncharacterized protein</fullName>
    </submittedName>
</protein>
<dbReference type="PANTHER" id="PTHR45913">
    <property type="entry name" value="EPM2A-INTERACTING PROTEIN 1"/>
    <property type="match status" value="1"/>
</dbReference>
<name>A0A8X7CN92_9ARAC</name>
<proteinExistence type="predicted"/>
<dbReference type="Proteomes" id="UP000886998">
    <property type="component" value="Unassembled WGS sequence"/>
</dbReference>
<gene>
    <name evidence="1" type="ORF">TNIN_305041</name>
</gene>